<evidence type="ECO:0000256" key="1">
    <source>
        <dbReference type="SAM" id="Phobius"/>
    </source>
</evidence>
<name>A0ABD7V624_9ACTN</name>
<dbReference type="AlphaFoldDB" id="A0ABD7V624"/>
<keyword evidence="1" id="KW-0472">Membrane</keyword>
<evidence type="ECO:0000313" key="3">
    <source>
        <dbReference type="Proteomes" id="UP000360750"/>
    </source>
</evidence>
<dbReference type="EMBL" id="CAACYD010000007">
    <property type="protein sequence ID" value="VFA89788.1"/>
    <property type="molecule type" value="Genomic_DNA"/>
</dbReference>
<dbReference type="Proteomes" id="UP000360750">
    <property type="component" value="Unassembled WGS sequence"/>
</dbReference>
<sequence length="148" mass="15811">MTSPDPAQRPKLVVWAYRCWLASGVLMALLGALVVVVSVFDDSGTVAFGALGVLVLIVGLAYILLGSKAFTGDVRWRSSLSALTLVVVAMLLFLSVGLGSPLFALTLLAGVIGLFGSLLAYRPESEFWFTGKEPEPRKKRNLGRSTKP</sequence>
<feature type="transmembrane region" description="Helical" evidence="1">
    <location>
        <begin position="46"/>
        <end position="65"/>
    </location>
</feature>
<feature type="transmembrane region" description="Helical" evidence="1">
    <location>
        <begin position="102"/>
        <end position="121"/>
    </location>
</feature>
<accession>A0ABD7V624</accession>
<keyword evidence="1" id="KW-0812">Transmembrane</keyword>
<protein>
    <submittedName>
        <fullName evidence="2">Uncharacterized protein</fullName>
    </submittedName>
</protein>
<gene>
    <name evidence="2" type="ORF">NCTC8139_03356</name>
</gene>
<evidence type="ECO:0000313" key="2">
    <source>
        <dbReference type="EMBL" id="VFA89788.1"/>
    </source>
</evidence>
<keyword evidence="1" id="KW-1133">Transmembrane helix</keyword>
<comment type="caution">
    <text evidence="2">The sequence shown here is derived from an EMBL/GenBank/DDBJ whole genome shotgun (WGS) entry which is preliminary data.</text>
</comment>
<dbReference type="RefSeq" id="WP_131734940.1">
    <property type="nucleotide sequence ID" value="NZ_CAACYD010000007.1"/>
</dbReference>
<feature type="transmembrane region" description="Helical" evidence="1">
    <location>
        <begin position="12"/>
        <end position="40"/>
    </location>
</feature>
<reference evidence="2 3" key="1">
    <citation type="submission" date="2019-02" db="EMBL/GenBank/DDBJ databases">
        <authorList>
            <consortium name="Pathogen Informatics"/>
        </authorList>
    </citation>
    <scope>NUCLEOTIDE SEQUENCE [LARGE SCALE GENOMIC DNA]</scope>
    <source>
        <strain evidence="2 3">3012STDY6756503</strain>
    </source>
</reference>
<dbReference type="GeneID" id="60751334"/>
<organism evidence="2 3">
    <name type="scientific">Gordonia paraffinivorans</name>
    <dbReference type="NCBI Taxonomy" id="175628"/>
    <lineage>
        <taxon>Bacteria</taxon>
        <taxon>Bacillati</taxon>
        <taxon>Actinomycetota</taxon>
        <taxon>Actinomycetes</taxon>
        <taxon>Mycobacteriales</taxon>
        <taxon>Gordoniaceae</taxon>
        <taxon>Gordonia</taxon>
    </lineage>
</organism>
<proteinExistence type="predicted"/>
<feature type="transmembrane region" description="Helical" evidence="1">
    <location>
        <begin position="77"/>
        <end position="96"/>
    </location>
</feature>